<dbReference type="RefSeq" id="WP_167178947.1">
    <property type="nucleotide sequence ID" value="NZ_BAAAEJ010000001.1"/>
</dbReference>
<proteinExistence type="predicted"/>
<dbReference type="EMBL" id="BAAAEJ010000001">
    <property type="protein sequence ID" value="GAA0377690.1"/>
    <property type="molecule type" value="Genomic_DNA"/>
</dbReference>
<comment type="caution">
    <text evidence="3">The sequence shown here is derived from an EMBL/GenBank/DDBJ whole genome shotgun (WGS) entry which is preliminary data.</text>
</comment>
<dbReference type="Gene3D" id="3.20.20.140">
    <property type="entry name" value="Metal-dependent hydrolases"/>
    <property type="match status" value="1"/>
</dbReference>
<keyword evidence="4" id="KW-1185">Reference proteome</keyword>
<dbReference type="InterPro" id="IPR006680">
    <property type="entry name" value="Amidohydro-rel"/>
</dbReference>
<dbReference type="PANTHER" id="PTHR21240:SF28">
    <property type="entry name" value="ISO-OROTATE DECARBOXYLASE (EUROFUNG)"/>
    <property type="match status" value="1"/>
</dbReference>
<feature type="domain" description="Amidohydrolase-related" evidence="2">
    <location>
        <begin position="114"/>
        <end position="372"/>
    </location>
</feature>
<evidence type="ECO:0000259" key="2">
    <source>
        <dbReference type="Pfam" id="PF04909"/>
    </source>
</evidence>
<name>A0ABP3HR21_9CAUL</name>
<evidence type="ECO:0000313" key="4">
    <source>
        <dbReference type="Proteomes" id="UP001500791"/>
    </source>
</evidence>
<reference evidence="4" key="1">
    <citation type="journal article" date="2019" name="Int. J. Syst. Evol. Microbiol.">
        <title>The Global Catalogue of Microorganisms (GCM) 10K type strain sequencing project: providing services to taxonomists for standard genome sequencing and annotation.</title>
        <authorList>
            <consortium name="The Broad Institute Genomics Platform"/>
            <consortium name="The Broad Institute Genome Sequencing Center for Infectious Disease"/>
            <person name="Wu L."/>
            <person name="Ma J."/>
        </authorList>
    </citation>
    <scope>NUCLEOTIDE SEQUENCE [LARGE SCALE GENOMIC DNA]</scope>
    <source>
        <strain evidence="4">JCM 13476</strain>
    </source>
</reference>
<evidence type="ECO:0000256" key="1">
    <source>
        <dbReference type="ARBA" id="ARBA00023239"/>
    </source>
</evidence>
<dbReference type="SUPFAM" id="SSF51556">
    <property type="entry name" value="Metallo-dependent hydrolases"/>
    <property type="match status" value="1"/>
</dbReference>
<gene>
    <name evidence="3" type="ORF">GCM10009093_01030</name>
</gene>
<dbReference type="InterPro" id="IPR032466">
    <property type="entry name" value="Metal_Hydrolase"/>
</dbReference>
<dbReference type="Pfam" id="PF04909">
    <property type="entry name" value="Amidohydro_2"/>
    <property type="match status" value="1"/>
</dbReference>
<evidence type="ECO:0000313" key="3">
    <source>
        <dbReference type="EMBL" id="GAA0377690.1"/>
    </source>
</evidence>
<dbReference type="PANTHER" id="PTHR21240">
    <property type="entry name" value="2-AMINO-3-CARBOXYLMUCONATE-6-SEMIALDEHYDE DECARBOXYLASE"/>
    <property type="match status" value="1"/>
</dbReference>
<protein>
    <submittedName>
        <fullName evidence="3">Amidohydrolase family protein</fullName>
    </submittedName>
</protein>
<keyword evidence="1" id="KW-0456">Lyase</keyword>
<dbReference type="InterPro" id="IPR032465">
    <property type="entry name" value="ACMSD"/>
</dbReference>
<accession>A0ABP3HR21</accession>
<organism evidence="3 4">
    <name type="scientific">Brevundimonas terrae</name>
    <dbReference type="NCBI Taxonomy" id="363631"/>
    <lineage>
        <taxon>Bacteria</taxon>
        <taxon>Pseudomonadati</taxon>
        <taxon>Pseudomonadota</taxon>
        <taxon>Alphaproteobacteria</taxon>
        <taxon>Caulobacterales</taxon>
        <taxon>Caulobacteraceae</taxon>
        <taxon>Brevundimonas</taxon>
    </lineage>
</organism>
<dbReference type="Proteomes" id="UP001500791">
    <property type="component" value="Unassembled WGS sequence"/>
</dbReference>
<sequence length="395" mass="44773">MDRYLVISSDGHAGLPPEKYREYLDPQYRELFDERVAKEIAAREQHEKNFLLDDFNNNWRASVGDGLEGAWDSDIRSRVLDEDGVVAEVLYPDGITERNAPPFGADIGLRPNAAEAHLQWAGARAHNRWMADFCKLDPVRRIGLAIIPAFYDMEENLKEILWAKENGLKGVVLPTLMEGWDFYNHPKYHRMWAMLQEFNMPVNFHSGAAPAYDTAQPGWIGVYLSEYAFYLTRPMSTMIFGGVFELFPNLKVTFTEAGGEFWFPWMLELMDIRASVKHTSGKLGDHRSNLSMKPSEYFQRNIWVGCSALPDEETTASYYNIGIDRVLWGTDYPHPEGTWPQTHPKMIASLGGLPDEHIAKMLGGNALDVYDLDLEAMNKIAARIGPKKSGFAKAA</sequence>